<dbReference type="SUPFAM" id="SSF53254">
    <property type="entry name" value="Phosphoglycerate mutase-like"/>
    <property type="match status" value="1"/>
</dbReference>
<evidence type="ECO:0000313" key="2">
    <source>
        <dbReference type="Proteomes" id="UP001331761"/>
    </source>
</evidence>
<dbReference type="EMBL" id="WIXE01002868">
    <property type="protein sequence ID" value="KAK5984441.1"/>
    <property type="molecule type" value="Genomic_DNA"/>
</dbReference>
<reference evidence="1 2" key="1">
    <citation type="submission" date="2019-10" db="EMBL/GenBank/DDBJ databases">
        <title>Assembly and Annotation for the nematode Trichostrongylus colubriformis.</title>
        <authorList>
            <person name="Martin J."/>
        </authorList>
    </citation>
    <scope>NUCLEOTIDE SEQUENCE [LARGE SCALE GENOMIC DNA]</scope>
    <source>
        <strain evidence="1">G859</strain>
        <tissue evidence="1">Whole worm</tissue>
    </source>
</reference>
<feature type="non-terminal residue" evidence="1">
    <location>
        <position position="1"/>
    </location>
</feature>
<keyword evidence="2" id="KW-1185">Reference proteome</keyword>
<dbReference type="Gene3D" id="3.40.50.1240">
    <property type="entry name" value="Phosphoglycerate mutase-like"/>
    <property type="match status" value="1"/>
</dbReference>
<protein>
    <submittedName>
        <fullName evidence="1">Uncharacterized protein</fullName>
    </submittedName>
</protein>
<name>A0AAN8FQ49_TRICO</name>
<dbReference type="GO" id="GO:0016791">
    <property type="term" value="F:phosphatase activity"/>
    <property type="evidence" value="ECO:0007669"/>
    <property type="project" value="UniProtKB-ARBA"/>
</dbReference>
<accession>A0AAN8FQ49</accession>
<comment type="caution">
    <text evidence="1">The sequence shown here is derived from an EMBL/GenBank/DDBJ whole genome shotgun (WGS) entry which is preliminary data.</text>
</comment>
<sequence>TFSFIVGVNDYHDKEILQLKQGLIMKTILDTLRKRWDEWVTSKTIAKRKFIAYSTQDWMLLAYLDALGCSKAALGGTVPGYNSIVVLELAEHNGQPFVEVFFKDNSMNELKDITEAVRGCGSSPCALEKFLNCCDDYMTEDPKTVCGKQS</sequence>
<gene>
    <name evidence="1" type="ORF">GCK32_019742</name>
</gene>
<dbReference type="Proteomes" id="UP001331761">
    <property type="component" value="Unassembled WGS sequence"/>
</dbReference>
<dbReference type="AlphaFoldDB" id="A0AAN8FQ49"/>
<organism evidence="1 2">
    <name type="scientific">Trichostrongylus colubriformis</name>
    <name type="common">Black scour worm</name>
    <dbReference type="NCBI Taxonomy" id="6319"/>
    <lineage>
        <taxon>Eukaryota</taxon>
        <taxon>Metazoa</taxon>
        <taxon>Ecdysozoa</taxon>
        <taxon>Nematoda</taxon>
        <taxon>Chromadorea</taxon>
        <taxon>Rhabditida</taxon>
        <taxon>Rhabditina</taxon>
        <taxon>Rhabditomorpha</taxon>
        <taxon>Strongyloidea</taxon>
        <taxon>Trichostrongylidae</taxon>
        <taxon>Trichostrongylus</taxon>
    </lineage>
</organism>
<proteinExistence type="predicted"/>
<dbReference type="InterPro" id="IPR029033">
    <property type="entry name" value="His_PPase_superfam"/>
</dbReference>
<evidence type="ECO:0000313" key="1">
    <source>
        <dbReference type="EMBL" id="KAK5984441.1"/>
    </source>
</evidence>